<dbReference type="GO" id="GO:0019867">
    <property type="term" value="C:outer membrane"/>
    <property type="evidence" value="ECO:0007669"/>
    <property type="project" value="InterPro"/>
</dbReference>
<dbReference type="SMART" id="SM00869">
    <property type="entry name" value="Autotransporter"/>
    <property type="match status" value="1"/>
</dbReference>
<reference evidence="3 4" key="1">
    <citation type="submission" date="2018-07" db="EMBL/GenBank/DDBJ databases">
        <title>The draft genome of Phyllobacterium salinisoli.</title>
        <authorList>
            <person name="Liu L."/>
            <person name="Li L."/>
            <person name="Zhang X."/>
            <person name="Liang L."/>
        </authorList>
    </citation>
    <scope>NUCLEOTIDE SEQUENCE [LARGE SCALE GENOMIC DNA]</scope>
    <source>
        <strain evidence="3 4">LLAN61</strain>
    </source>
</reference>
<dbReference type="PANTHER" id="PTHR35037:SF3">
    <property type="entry name" value="C-TERMINAL REGION OF AIDA-LIKE PROTEIN"/>
    <property type="match status" value="1"/>
</dbReference>
<dbReference type="InterPro" id="IPR005546">
    <property type="entry name" value="Autotransporte_beta"/>
</dbReference>
<keyword evidence="4" id="KW-1185">Reference proteome</keyword>
<dbReference type="InterPro" id="IPR006315">
    <property type="entry name" value="OM_autotransptr_brl_dom"/>
</dbReference>
<dbReference type="SUPFAM" id="SSF103515">
    <property type="entry name" value="Autotransporter"/>
    <property type="match status" value="1"/>
</dbReference>
<protein>
    <submittedName>
        <fullName evidence="3">Autotransporter outer membrane beta-barrel domain-containing protein</fullName>
    </submittedName>
</protein>
<dbReference type="Pfam" id="PF03797">
    <property type="entry name" value="Autotransporter"/>
    <property type="match status" value="1"/>
</dbReference>
<sequence>RSGTLTFAGKISGTGAVHQIGSGVTVLTGENTYAGGTEISAGTLQLGDGGTAGSIVGDVLNDGTLTFNRSGTLTFAGKISGTGAVHQIGSGVTVLTGENTYAGGTEISAGTLQLGDGGTAGSIVGDVLNDGTLTFNRSGTLTFAGKIFGTGAVHQIGSGVTVLTGENTYAGGTEISAGTLQLGDGGTAGSIVGDVLNDGTLTFNRSGTLTFAGKISGTGAVHQIGSGVTVLTGENTYAGGTEISAGTLRAGGANVFSAASAHSVLAGGTLDLNSFDQTLVSLNNAGLVRLNGAPGTALAVTGNYSGNGGTLVVNTALHGDASPTDRLFANTTSGSSRLQVNNVGGTGARTTEGIKVVDVGNPGASTGLFTLQGDFVLDGEQAVVGGAYAYVLQQDGVSTPGDGDWYLRSSLTNPPPNPPSPIPPGPLYQPGVPLYEIYGQVLLDLARLPTMQQRVGNRYWGGDDAMMAAHTAAAASYVSLGASASARDVAPDNQPLLWTRIEGRHGKFNPTTTAGSRYEADQVALQSGLDGLLLENDSGRLIAGVNGQYGNVSARARSVWGNGKIAVDGYSFGGTLTWYGHEGFYVDGQAQVTWFDSKLTSDIVAGEVAKDDEGFAHAFSVEGGKRVALGGGWSLTPQSQLSYASVSADFNDRFGAHVTLDDAESLLGRVGLAADYRNAWLDGSEQIVRTSVYGIANLYYEFLDGTRANVSGTSFVSANERLWGDVGLGGTYNWANDRYALYGEVSVNTSMKDLGDSYSVNGTAGFRMKW</sequence>
<evidence type="ECO:0000256" key="1">
    <source>
        <dbReference type="ARBA" id="ARBA00022729"/>
    </source>
</evidence>
<organism evidence="3 4">
    <name type="scientific">Phyllobacterium salinisoli</name>
    <dbReference type="NCBI Taxonomy" id="1899321"/>
    <lineage>
        <taxon>Bacteria</taxon>
        <taxon>Pseudomonadati</taxon>
        <taxon>Pseudomonadota</taxon>
        <taxon>Alphaproteobacteria</taxon>
        <taxon>Hyphomicrobiales</taxon>
        <taxon>Phyllobacteriaceae</taxon>
        <taxon>Phyllobacterium</taxon>
    </lineage>
</organism>
<dbReference type="PROSITE" id="PS51208">
    <property type="entry name" value="AUTOTRANSPORTER"/>
    <property type="match status" value="1"/>
</dbReference>
<dbReference type="InterPro" id="IPR013425">
    <property type="entry name" value="Autotrns_rpt"/>
</dbReference>
<dbReference type="CDD" id="cd01344">
    <property type="entry name" value="PL2_Passenger_AT"/>
    <property type="match status" value="1"/>
</dbReference>
<proteinExistence type="predicted"/>
<dbReference type="RefSeq" id="WP_114441253.1">
    <property type="nucleotide sequence ID" value="NZ_QOZG01000006.1"/>
</dbReference>
<dbReference type="InterPro" id="IPR043990">
    <property type="entry name" value="AC_1"/>
</dbReference>
<dbReference type="NCBIfam" id="TIGR02601">
    <property type="entry name" value="autotrns_rpt"/>
    <property type="match status" value="4"/>
</dbReference>
<dbReference type="InterPro" id="IPR036709">
    <property type="entry name" value="Autotransporte_beta_dom_sf"/>
</dbReference>
<dbReference type="NCBIfam" id="TIGR01414">
    <property type="entry name" value="autotrans_barl"/>
    <property type="match status" value="1"/>
</dbReference>
<dbReference type="Gene3D" id="2.160.20.20">
    <property type="match status" value="1"/>
</dbReference>
<dbReference type="InterPro" id="IPR011050">
    <property type="entry name" value="Pectin_lyase_fold/virulence"/>
</dbReference>
<dbReference type="Proteomes" id="UP000253420">
    <property type="component" value="Unassembled WGS sequence"/>
</dbReference>
<name>A0A368K2Q8_9HYPH</name>
<gene>
    <name evidence="3" type="ORF">DUT91_14705</name>
</gene>
<dbReference type="InterPro" id="IPR012332">
    <property type="entry name" value="Autotransporter_pectin_lyase_C"/>
</dbReference>
<evidence type="ECO:0000313" key="4">
    <source>
        <dbReference type="Proteomes" id="UP000253420"/>
    </source>
</evidence>
<keyword evidence="1" id="KW-0732">Signal</keyword>
<dbReference type="Gene3D" id="2.40.128.130">
    <property type="entry name" value="Autotransporter beta-domain"/>
    <property type="match status" value="1"/>
</dbReference>
<accession>A0A368K2Q8</accession>
<dbReference type="PANTHER" id="PTHR35037">
    <property type="entry name" value="C-TERMINAL REGION OF AIDA-LIKE PROTEIN"/>
    <property type="match status" value="1"/>
</dbReference>
<dbReference type="InterPro" id="IPR051551">
    <property type="entry name" value="Autotransporter_adhesion"/>
</dbReference>
<evidence type="ECO:0000313" key="3">
    <source>
        <dbReference type="EMBL" id="RCS22763.1"/>
    </source>
</evidence>
<feature type="domain" description="Autotransporter" evidence="2">
    <location>
        <begin position="490"/>
        <end position="770"/>
    </location>
</feature>
<dbReference type="AlphaFoldDB" id="A0A368K2Q8"/>
<dbReference type="EMBL" id="QOZG01000006">
    <property type="protein sequence ID" value="RCS22763.1"/>
    <property type="molecule type" value="Genomic_DNA"/>
</dbReference>
<evidence type="ECO:0000259" key="2">
    <source>
        <dbReference type="PROSITE" id="PS51208"/>
    </source>
</evidence>
<dbReference type="SUPFAM" id="SSF51126">
    <property type="entry name" value="Pectin lyase-like"/>
    <property type="match status" value="2"/>
</dbReference>
<dbReference type="Pfam" id="PF12951">
    <property type="entry name" value="PATR"/>
    <property type="match status" value="4"/>
</dbReference>
<dbReference type="Pfam" id="PF18883">
    <property type="entry name" value="AC_1"/>
    <property type="match status" value="1"/>
</dbReference>
<comment type="caution">
    <text evidence="3">The sequence shown here is derived from an EMBL/GenBank/DDBJ whole genome shotgun (WGS) entry which is preliminary data.</text>
</comment>
<feature type="non-terminal residue" evidence="3">
    <location>
        <position position="1"/>
    </location>
</feature>
<dbReference type="OrthoDB" id="6053567at2"/>